<protein>
    <submittedName>
        <fullName evidence="1">Predicted protein</fullName>
    </submittedName>
</protein>
<dbReference type="VEuPathDB" id="AmoebaDB:NAEGRDRAFT_69952"/>
<dbReference type="KEGG" id="ngr:NAEGRDRAFT_69952"/>
<dbReference type="GeneID" id="8855512"/>
<organism evidence="2">
    <name type="scientific">Naegleria gruberi</name>
    <name type="common">Amoeba</name>
    <dbReference type="NCBI Taxonomy" id="5762"/>
    <lineage>
        <taxon>Eukaryota</taxon>
        <taxon>Discoba</taxon>
        <taxon>Heterolobosea</taxon>
        <taxon>Tetramitia</taxon>
        <taxon>Eutetramitia</taxon>
        <taxon>Vahlkampfiidae</taxon>
        <taxon>Naegleria</taxon>
    </lineage>
</organism>
<dbReference type="Proteomes" id="UP000006671">
    <property type="component" value="Unassembled WGS sequence"/>
</dbReference>
<reference evidence="1 2" key="1">
    <citation type="journal article" date="2010" name="Cell">
        <title>The genome of Naegleria gruberi illuminates early eukaryotic versatility.</title>
        <authorList>
            <person name="Fritz-Laylin L.K."/>
            <person name="Prochnik S.E."/>
            <person name="Ginger M.L."/>
            <person name="Dacks J.B."/>
            <person name="Carpenter M.L."/>
            <person name="Field M.C."/>
            <person name="Kuo A."/>
            <person name="Paredez A."/>
            <person name="Chapman J."/>
            <person name="Pham J."/>
            <person name="Shu S."/>
            <person name="Neupane R."/>
            <person name="Cipriano M."/>
            <person name="Mancuso J."/>
            <person name="Tu H."/>
            <person name="Salamov A."/>
            <person name="Lindquist E."/>
            <person name="Shapiro H."/>
            <person name="Lucas S."/>
            <person name="Grigoriev I.V."/>
            <person name="Cande W.Z."/>
            <person name="Fulton C."/>
            <person name="Rokhsar D.S."/>
            <person name="Dawson S.C."/>
        </authorList>
    </citation>
    <scope>NUCLEOTIDE SEQUENCE [LARGE SCALE GENOMIC DNA]</scope>
    <source>
        <strain evidence="1 2">NEG-M</strain>
    </source>
</reference>
<evidence type="ECO:0000313" key="1">
    <source>
        <dbReference type="EMBL" id="EFC42227.1"/>
    </source>
</evidence>
<keyword evidence="2" id="KW-1185">Reference proteome</keyword>
<dbReference type="AlphaFoldDB" id="D2VLZ2"/>
<proteinExistence type="predicted"/>
<dbReference type="EMBL" id="GG738881">
    <property type="protein sequence ID" value="EFC42227.1"/>
    <property type="molecule type" value="Genomic_DNA"/>
</dbReference>
<evidence type="ECO:0000313" key="2">
    <source>
        <dbReference type="Proteomes" id="UP000006671"/>
    </source>
</evidence>
<name>D2VLZ2_NAEGR</name>
<accession>D2VLZ2</accession>
<gene>
    <name evidence="1" type="ORF">NAEGRDRAFT_69952</name>
</gene>
<dbReference type="InParanoid" id="D2VLZ2"/>
<dbReference type="RefSeq" id="XP_002674971.1">
    <property type="nucleotide sequence ID" value="XM_002674925.1"/>
</dbReference>
<dbReference type="OrthoDB" id="10371386at2759"/>
<sequence length="493" mass="55932">MFGLSIIPAFSFLQQVITSSRKQQSEIVDDLHDLVQNRMKQWEKRLMEAEMNDRDDEYDDGPSTPGMYGLLPGDGTSTNENVMVTTARDRKFISIYEELETLLLQIKAKSNELNASIKNNGVDENVVERILPILRSTMLISLNRSTFMGSCPSSDLKWNLGFILESSHYACLESLISLSENKDLHLNVLKSGKDLSDEITIGDGNNEKYTQIVKEICTNGTLGTIFNSILYEGSAAIQAKARRLLDVVSADNISHESLMHRLDTFRLIVETRERENEMISALVISRMYSNPNLFKTLTLHQNLPFINMLQNMYSNSPYADVKKLSSIGLMISKGKTTEYIFLREEENSMKLWSCVESAKKLGIFATFGLMFRSSYFLYNTRLLSSIPFFIFLPTVLGEVLDIERMLTEGRQTHGWLHVGTTAAISLMLSRLKTTTLSLVMAPYLAVYFMSGLSLDSGKLPHQRHHEAIASNLFHLDSLAFEHSMKRLNRFLNH</sequence>
<dbReference type="OMA" id="LVISRMY"/>